<organism evidence="2 3">
    <name type="scientific">Pantoea allii</name>
    <dbReference type="NCBI Taxonomy" id="574096"/>
    <lineage>
        <taxon>Bacteria</taxon>
        <taxon>Pseudomonadati</taxon>
        <taxon>Pseudomonadota</taxon>
        <taxon>Gammaproteobacteria</taxon>
        <taxon>Enterobacterales</taxon>
        <taxon>Erwiniaceae</taxon>
        <taxon>Pantoea</taxon>
    </lineage>
</organism>
<evidence type="ECO:0000313" key="2">
    <source>
        <dbReference type="EMBL" id="PWL00759.1"/>
    </source>
</evidence>
<feature type="compositionally biased region" description="Gly residues" evidence="1">
    <location>
        <begin position="731"/>
        <end position="748"/>
    </location>
</feature>
<feature type="region of interest" description="Disordered" evidence="1">
    <location>
        <begin position="727"/>
        <end position="813"/>
    </location>
</feature>
<name>A0A2V2BN24_9GAMM</name>
<dbReference type="InterPro" id="IPR017853">
    <property type="entry name" value="GH"/>
</dbReference>
<dbReference type="RefSeq" id="WP_146198112.1">
    <property type="nucleotide sequence ID" value="NZ_QGHF01000001.1"/>
</dbReference>
<gene>
    <name evidence="2" type="ORF">C7431_101571</name>
</gene>
<evidence type="ECO:0000313" key="3">
    <source>
        <dbReference type="Proteomes" id="UP000245981"/>
    </source>
</evidence>
<dbReference type="CDD" id="cd19608">
    <property type="entry name" value="GH113_mannanase-like"/>
    <property type="match status" value="1"/>
</dbReference>
<comment type="caution">
    <text evidence="2">The sequence shown here is derived from an EMBL/GenBank/DDBJ whole genome shotgun (WGS) entry which is preliminary data.</text>
</comment>
<dbReference type="Pfam" id="PF22612">
    <property type="entry name" value="GH113"/>
    <property type="match status" value="1"/>
</dbReference>
<accession>A0A2V2BN24</accession>
<proteinExistence type="predicted"/>
<reference evidence="2 3" key="1">
    <citation type="submission" date="2018-05" db="EMBL/GenBank/DDBJ databases">
        <title>Genomic Encyclopedia of Type Strains, Phase IV (KMG-V): Genome sequencing to study the core and pangenomes of soil and plant-associated prokaryotes.</title>
        <authorList>
            <person name="Whitman W."/>
        </authorList>
    </citation>
    <scope>NUCLEOTIDE SEQUENCE [LARGE SCALE GENOMIC DNA]</scope>
    <source>
        <strain evidence="2 3">PNA 200-10</strain>
    </source>
</reference>
<dbReference type="OrthoDB" id="1676884at2"/>
<dbReference type="SUPFAM" id="SSF51445">
    <property type="entry name" value="(Trans)glycosidases"/>
    <property type="match status" value="1"/>
</dbReference>
<dbReference type="InterPro" id="IPR055151">
    <property type="entry name" value="GH113"/>
</dbReference>
<feature type="compositionally biased region" description="Gly residues" evidence="1">
    <location>
        <begin position="754"/>
        <end position="809"/>
    </location>
</feature>
<dbReference type="EMBL" id="QGHF01000001">
    <property type="protein sequence ID" value="PWL00759.1"/>
    <property type="molecule type" value="Genomic_DNA"/>
</dbReference>
<sequence>MEKLGITSIFTVSGFDKLGVGYPVVDAHFILGMDGNPIVDPVPGGSQSFNIHLDDGTVLSGVEANPNNWLVGPANYTFNDAISFASELNKILTETPTDDSFVSPYSLMTMAFVRGGSEDLQRGTAWGIPSGLAVPAFIDVASFHLGLVTSMSGLSMASAELGGGVYNLLSKSLDTSGIYGLSLSNEMSINAGYKLGNDILQGKTDIPNETYESIIGGNVYTTDVMGDTPVTISTTSDGIQIVAGNNQGNPEGPSKNPVNASIGDSIIVNGLHNIIEGADLVNITINGIGDYISVGNYSEVKITGEGNVVTAGIDSNVSIYGNPSDTTQLTESIKNTAEGTSQVTSYNNILGSVSSTTDTFTGLNGLGNITEHQVNNFDGTSTDTNYQTQGPILSSTNYYSGANDTGTLTETVKNFTDGTSTDTAFSPSATIESIVNTYSGPDKTGELTNTLTDRNDGTSTLTSYSTDGSGFTVTNSYAAHDATGALTESLVNHADGTSEDTVYNQQAGNWTSVTDQYSGKNDTGNLINSLVNNADGTSTNTVFGMPGGNLFSMKDTYSNAFGTGELTTTEFNFNDGTSEVVNYNPTSNFNLPPELNLTPNLNLTSITQDFSLQNATGTVDLSLFNTAPTGLGSSSYTPSSDTWGTAGAQLNFGTADLNVPSFVSLPSFSNSLLNGAATSSSFTNFTADSLQTESLAVGNWISDASQYSFDADIPDVVTSDLYGGLSTDLGDSGGDSGGGGNGDSGGDSGDGDNGDSGGDSGDGDNGGGDSGNGDSGDDSGGGGNGDGGDNFNQGGGGDGSDGGGDGGGDPLVMSLDGHPIQLIPLNLSHAVVNIAGQSSTSGWIGSDTGVLAIVTSAGTQIINPSLVNGAGDAMTVLASYDLNKDGVIDVSDAVFNQLRVLADPTGDGSAQAQAYTLSQLGIQSIRLQNESLSVDAQGNKISGVATVTFSNGSIEPIENVSFAQGSSNATPGWNGTVNPVWQQILSMIDGAFNSSAYSVINNGSLPDGANASSTPSQIQQVASNDNTAIMSRISADSRHNGIVLNDNTKVNINGTNNSVTVHNSDSGTINGGNFALAFEGNGSAITTNGNTEVVTIGGSGNSITANGDKNIIVINGANNSATTSNSTLLTANSTQAVVNGLSNIVGLGNNDNVTTNGNSFTSAIQGNSSTLTANGNQNQILITGNNDTVWANGSGDVVVMDGQADTANVGGGSVFFANDSQGTVNGSVGVVRAGSNENLQVNGSGFSITTNGTASQIVANGDGNNIITKGSKNTLVMNGASAVMTTEGDTNSLTVNGDKAKFFVEGNTNTLAANGKGDTVYIKGQGEDVTLSGGTAILADNDSLIINGGNDTIAIGNNETLTANGGGYEFYLQADNSTVTSNGDNETVFLSGNNDSFTANGQNSNVEISGQNDSLTTGGAQIVLSDASQLTLNGNNDAVHVGNADLITVNGGSSTLLAEGSASYITANGDKEVAIVKGANNTITLNGAKAVVTVVGNDNMLTANGPSTWIQMQGENDDIVANGPGDIVLLQGENSKLTIGDGTVAVSDDTQATLSGVDDSVTLGNRDNDTINGGDFVINLTGQQSTVVANGDREVVTVKGNQNTFTTNGGHSFNVVSGNNDSITANGDINNIDIHGQQDVIYANGAGDEISLDGSQDDLHTSGNAVSVKNNTQVWLNGGGNKVVLSDNDNISINGSGYSLNFNGTGSNASLQGDWSNITLNGSGNSFTANGNSDSVQMNGNGNNVSVNGTGGEVSLTGTGQTVVMENGSVTTAVDAQLILQGHGNIITAGKVSNVEVDGGDNWLNAQSTDTVLLKGSANGVGFSGDGGQLTVDGDGQYALMNSGNAILKAGAGLNLSGNNNTVTAASGGTLDISGTGNVLQMTSASLTLDSVSSNSNVNSGFQVKGFGFTSSANGQYANASESLQAMQQTGANSTQIVVTQYLDSVTGDSIAATAATESDANLELAIGQAQSDGMSVLLKPHIDIEDGTWRALLKPSNVDDFFASYKTFILHYAAIAQATHVSMFSVGTELTSMSGSAYTNYWDDIISAVRQVYTGPITYASAWNETGSVSFWNKVDVIGANAYEAPTNITDPTVAQMVAGWNSVSADSYTASLFNNLSPIDFYHSLSTDYGKPVLLTEVGYRSVNGTNTLNGDWSGFHWVDFQQQTRALEAFFEAWSGQGSWMEGAYLWNWEASPSGVAADDFSVQGKPAQNVVDHWYGGSSAAVAASSNILNGDFNSVLMGVGDTLSVNGNTDTVTMTGNDLVTLNGTTDSVNVNGKGNVLQAGTTTSVTLRNDNSALMVSGTAMAVNTLSNNNALAYSGNQSVIKLEGDSNTVVIKGDSNAVLLDGKNQLISVSGQNNSISVTGDNASIVTSGVTAVSLDGSQIQTSVQGSDDAVLVSGNGDSLTITGSSDIVTLNNTGTLSLNITNATQDDALQFMNGISADQLWFSQSGNTLVASVIGTHQEVDLNNWFEGGSNQLQIKSGDGHALVNSQLDNLISAMATMSPPAVGQTTLSQDQITQLKPSLDAAWN</sequence>
<dbReference type="Gene3D" id="3.20.20.80">
    <property type="entry name" value="Glycosidases"/>
    <property type="match status" value="1"/>
</dbReference>
<dbReference type="Proteomes" id="UP000245981">
    <property type="component" value="Unassembled WGS sequence"/>
</dbReference>
<protein>
    <submittedName>
        <fullName evidence="2">Uncharacterized protein</fullName>
    </submittedName>
</protein>
<evidence type="ECO:0000256" key="1">
    <source>
        <dbReference type="SAM" id="MobiDB-lite"/>
    </source>
</evidence>